<feature type="domain" description="ABC transporter" evidence="10">
    <location>
        <begin position="172"/>
        <end position="404"/>
    </location>
</feature>
<dbReference type="PANTHER" id="PTHR24221:SF654">
    <property type="entry name" value="ATP-BINDING CASSETTE SUB-FAMILY B MEMBER 6"/>
    <property type="match status" value="1"/>
</dbReference>
<evidence type="ECO:0000256" key="9">
    <source>
        <dbReference type="ARBA" id="ARBA00023136"/>
    </source>
</evidence>
<dbReference type="InterPro" id="IPR027417">
    <property type="entry name" value="P-loop_NTPase"/>
</dbReference>
<reference evidence="11" key="2">
    <citation type="submission" date="2020-09" db="EMBL/GenBank/DDBJ databases">
        <authorList>
            <person name="Sun Q."/>
            <person name="Zhou Y."/>
        </authorList>
    </citation>
    <scope>NUCLEOTIDE SEQUENCE</scope>
    <source>
        <strain evidence="11">CGMCC 1.15320</strain>
    </source>
</reference>
<keyword evidence="9" id="KW-0472">Membrane</keyword>
<evidence type="ECO:0000256" key="1">
    <source>
        <dbReference type="ARBA" id="ARBA00004651"/>
    </source>
</evidence>
<dbReference type="Gene3D" id="3.40.50.300">
    <property type="entry name" value="P-loop containing nucleotide triphosphate hydrolases"/>
    <property type="match status" value="1"/>
</dbReference>
<evidence type="ECO:0000256" key="6">
    <source>
        <dbReference type="ARBA" id="ARBA00022741"/>
    </source>
</evidence>
<evidence type="ECO:0000256" key="7">
    <source>
        <dbReference type="ARBA" id="ARBA00022840"/>
    </source>
</evidence>
<dbReference type="InterPro" id="IPR003593">
    <property type="entry name" value="AAA+_ATPase"/>
</dbReference>
<dbReference type="PROSITE" id="PS00211">
    <property type="entry name" value="ABC_TRANSPORTER_1"/>
    <property type="match status" value="1"/>
</dbReference>
<dbReference type="GO" id="GO:0005524">
    <property type="term" value="F:ATP binding"/>
    <property type="evidence" value="ECO:0007669"/>
    <property type="project" value="UniProtKB-KW"/>
</dbReference>
<organism evidence="11 12">
    <name type="scientific">Nitratireductor aestuarii</name>
    <dbReference type="NCBI Taxonomy" id="1735103"/>
    <lineage>
        <taxon>Bacteria</taxon>
        <taxon>Pseudomonadati</taxon>
        <taxon>Pseudomonadota</taxon>
        <taxon>Alphaproteobacteria</taxon>
        <taxon>Hyphomicrobiales</taxon>
        <taxon>Phyllobacteriaceae</taxon>
        <taxon>Nitratireductor</taxon>
    </lineage>
</organism>
<evidence type="ECO:0000256" key="4">
    <source>
        <dbReference type="ARBA" id="ARBA00022475"/>
    </source>
</evidence>
<dbReference type="GO" id="GO:0016887">
    <property type="term" value="F:ATP hydrolysis activity"/>
    <property type="evidence" value="ECO:0007669"/>
    <property type="project" value="InterPro"/>
</dbReference>
<dbReference type="InterPro" id="IPR036640">
    <property type="entry name" value="ABC1_TM_sf"/>
</dbReference>
<keyword evidence="4" id="KW-1003">Cell membrane</keyword>
<keyword evidence="6" id="KW-0547">Nucleotide-binding</keyword>
<keyword evidence="7" id="KW-0067">ATP-binding</keyword>
<name>A0A916WB71_9HYPH</name>
<reference evidence="11" key="1">
    <citation type="journal article" date="2014" name="Int. J. Syst. Evol. Microbiol.">
        <title>Complete genome sequence of Corynebacterium casei LMG S-19264T (=DSM 44701T), isolated from a smear-ripened cheese.</title>
        <authorList>
            <consortium name="US DOE Joint Genome Institute (JGI-PGF)"/>
            <person name="Walter F."/>
            <person name="Albersmeier A."/>
            <person name="Kalinowski J."/>
            <person name="Ruckert C."/>
        </authorList>
    </citation>
    <scope>NUCLEOTIDE SEQUENCE</scope>
    <source>
        <strain evidence="11">CGMCC 1.15320</strain>
    </source>
</reference>
<dbReference type="Proteomes" id="UP000636264">
    <property type="component" value="Unassembled WGS sequence"/>
</dbReference>
<dbReference type="GO" id="GO:0005886">
    <property type="term" value="C:plasma membrane"/>
    <property type="evidence" value="ECO:0007669"/>
    <property type="project" value="UniProtKB-SubCell"/>
</dbReference>
<dbReference type="InterPro" id="IPR017871">
    <property type="entry name" value="ABC_transporter-like_CS"/>
</dbReference>
<keyword evidence="5" id="KW-0812">Transmembrane</keyword>
<evidence type="ECO:0000256" key="8">
    <source>
        <dbReference type="ARBA" id="ARBA00022989"/>
    </source>
</evidence>
<comment type="subcellular location">
    <subcellularLocation>
        <location evidence="1">Cell membrane</location>
        <topology evidence="1">Multi-pass membrane protein</topology>
    </subcellularLocation>
</comment>
<keyword evidence="12" id="KW-1185">Reference proteome</keyword>
<sequence length="404" mass="44414">MGFGALYILVSLGFRKRLRQNSELIATVYAARIRAVQEGTSAIRDILLDHSQAAFERRFAMHDRCLRDTQADNAFLGAAPRFVIESCGMILIATLTLLLSDREGGISTALPVLGALALGAIRLLPLMQLMYNGWSQITGNRQSVVDVLNALDLPLLRQNIIRQKAIPFHQEIHFKDVTYSYPTAADPVLKKLSLAIPRGARIGVVGKTGSGKSTLMDLLLGLLSPTEGRILIDGIPLTPVNSASWQVRIAHVPQSIYLSDSSIAENIAFGITPEEVDMDRLRKAAEQAALSEFVESLPDAYNTLVGERGVRLSGGQRQRIGIARALYRNADVLVLDEATSALDNETEQAVMDAVERLSEDLTIFLIAHRTTTLKNCSMILQMPEGRLIRFADLHQMHAQRAKPK</sequence>
<dbReference type="FunFam" id="3.40.50.300:FF:000299">
    <property type="entry name" value="ABC transporter ATP-binding protein/permease"/>
    <property type="match status" value="1"/>
</dbReference>
<dbReference type="SUPFAM" id="SSF52540">
    <property type="entry name" value="P-loop containing nucleoside triphosphate hydrolases"/>
    <property type="match status" value="1"/>
</dbReference>
<accession>A0A916WB71</accession>
<protein>
    <recommendedName>
        <fullName evidence="10">ABC transporter domain-containing protein</fullName>
    </recommendedName>
</protein>
<dbReference type="SUPFAM" id="SSF90123">
    <property type="entry name" value="ABC transporter transmembrane region"/>
    <property type="match status" value="1"/>
</dbReference>
<dbReference type="Pfam" id="PF00005">
    <property type="entry name" value="ABC_tran"/>
    <property type="match status" value="1"/>
</dbReference>
<evidence type="ECO:0000256" key="5">
    <source>
        <dbReference type="ARBA" id="ARBA00022692"/>
    </source>
</evidence>
<keyword evidence="8" id="KW-1133">Transmembrane helix</keyword>
<dbReference type="Gene3D" id="1.20.1560.10">
    <property type="entry name" value="ABC transporter type 1, transmembrane domain"/>
    <property type="match status" value="1"/>
</dbReference>
<evidence type="ECO:0000313" key="11">
    <source>
        <dbReference type="EMBL" id="GGA82359.1"/>
    </source>
</evidence>
<proteinExistence type="inferred from homology"/>
<evidence type="ECO:0000256" key="2">
    <source>
        <dbReference type="ARBA" id="ARBA00005417"/>
    </source>
</evidence>
<gene>
    <name evidence="11" type="ORF">GCM10011385_40720</name>
</gene>
<dbReference type="PANTHER" id="PTHR24221">
    <property type="entry name" value="ATP-BINDING CASSETTE SUB-FAMILY B"/>
    <property type="match status" value="1"/>
</dbReference>
<comment type="caution">
    <text evidence="11">The sequence shown here is derived from an EMBL/GenBank/DDBJ whole genome shotgun (WGS) entry which is preliminary data.</text>
</comment>
<dbReference type="GO" id="GO:0034040">
    <property type="term" value="F:ATPase-coupled lipid transmembrane transporter activity"/>
    <property type="evidence" value="ECO:0007669"/>
    <property type="project" value="TreeGrafter"/>
</dbReference>
<dbReference type="PROSITE" id="PS50893">
    <property type="entry name" value="ABC_TRANSPORTER_2"/>
    <property type="match status" value="1"/>
</dbReference>
<dbReference type="InterPro" id="IPR003439">
    <property type="entry name" value="ABC_transporter-like_ATP-bd"/>
</dbReference>
<dbReference type="EMBL" id="BMIF01000026">
    <property type="protein sequence ID" value="GGA82359.1"/>
    <property type="molecule type" value="Genomic_DNA"/>
</dbReference>
<dbReference type="AlphaFoldDB" id="A0A916WB71"/>
<dbReference type="InterPro" id="IPR039421">
    <property type="entry name" value="Type_1_exporter"/>
</dbReference>
<evidence type="ECO:0000256" key="3">
    <source>
        <dbReference type="ARBA" id="ARBA00022448"/>
    </source>
</evidence>
<dbReference type="SMART" id="SM00382">
    <property type="entry name" value="AAA"/>
    <property type="match status" value="1"/>
</dbReference>
<keyword evidence="3" id="KW-0813">Transport</keyword>
<evidence type="ECO:0000259" key="10">
    <source>
        <dbReference type="PROSITE" id="PS50893"/>
    </source>
</evidence>
<comment type="similarity">
    <text evidence="2">Belongs to the ABC transporter superfamily.</text>
</comment>
<evidence type="ECO:0000313" key="12">
    <source>
        <dbReference type="Proteomes" id="UP000636264"/>
    </source>
</evidence>